<feature type="chain" id="PRO_5022183997" evidence="7">
    <location>
        <begin position="37"/>
        <end position="106"/>
    </location>
</feature>
<keyword evidence="3 7" id="KW-0732">Signal</keyword>
<comment type="caution">
    <text evidence="9">The sequence shown here is derived from an EMBL/GenBank/DDBJ whole genome shotgun (WGS) entry which is preliminary data.</text>
</comment>
<keyword evidence="6" id="KW-1133">Transmembrane helix</keyword>
<keyword evidence="10" id="KW-1185">Reference proteome</keyword>
<accession>A0A542SM94</accession>
<feature type="domain" description="Gram-positive cocci surface proteins LPxTG" evidence="8">
    <location>
        <begin position="64"/>
        <end position="94"/>
    </location>
</feature>
<keyword evidence="4" id="KW-0572">Peptidoglycan-anchor</keyword>
<keyword evidence="6" id="KW-0472">Membrane</keyword>
<feature type="compositionally biased region" description="Low complexity" evidence="5">
    <location>
        <begin position="50"/>
        <end position="64"/>
    </location>
</feature>
<dbReference type="Pfam" id="PF00746">
    <property type="entry name" value="Gram_pos_anchor"/>
    <property type="match status" value="1"/>
</dbReference>
<dbReference type="NCBIfam" id="TIGR01167">
    <property type="entry name" value="LPXTG_anchor"/>
    <property type="match status" value="1"/>
</dbReference>
<protein>
    <submittedName>
        <fullName evidence="9">LPXTG-motif cell wall-anchored protein</fullName>
    </submittedName>
</protein>
<reference evidence="9 10" key="1">
    <citation type="submission" date="2019-06" db="EMBL/GenBank/DDBJ databases">
        <title>Sequencing the genomes of 1000 actinobacteria strains.</title>
        <authorList>
            <person name="Klenk H.-P."/>
        </authorList>
    </citation>
    <scope>NUCLEOTIDE SEQUENCE [LARGE SCALE GENOMIC DNA]</scope>
    <source>
        <strain evidence="9 10">DSM 10596</strain>
    </source>
</reference>
<keyword evidence="6" id="KW-0812">Transmembrane</keyword>
<evidence type="ECO:0000256" key="3">
    <source>
        <dbReference type="ARBA" id="ARBA00022729"/>
    </source>
</evidence>
<evidence type="ECO:0000313" key="9">
    <source>
        <dbReference type="EMBL" id="TQK75744.1"/>
    </source>
</evidence>
<evidence type="ECO:0000256" key="7">
    <source>
        <dbReference type="SAM" id="SignalP"/>
    </source>
</evidence>
<feature type="region of interest" description="Disordered" evidence="5">
    <location>
        <begin position="33"/>
        <end position="65"/>
    </location>
</feature>
<evidence type="ECO:0000259" key="8">
    <source>
        <dbReference type="Pfam" id="PF00746"/>
    </source>
</evidence>
<keyword evidence="2" id="KW-0964">Secreted</keyword>
<name>A0A542SM94_9MICO</name>
<organism evidence="9 10">
    <name type="scientific">Rarobacter incanus</name>
    <dbReference type="NCBI Taxonomy" id="153494"/>
    <lineage>
        <taxon>Bacteria</taxon>
        <taxon>Bacillati</taxon>
        <taxon>Actinomycetota</taxon>
        <taxon>Actinomycetes</taxon>
        <taxon>Micrococcales</taxon>
        <taxon>Rarobacteraceae</taxon>
        <taxon>Rarobacter</taxon>
    </lineage>
</organism>
<dbReference type="Proteomes" id="UP000316181">
    <property type="component" value="Unassembled WGS sequence"/>
</dbReference>
<dbReference type="EMBL" id="VFNV01000001">
    <property type="protein sequence ID" value="TQK75744.1"/>
    <property type="molecule type" value="Genomic_DNA"/>
</dbReference>
<feature type="signal peptide" evidence="7">
    <location>
        <begin position="1"/>
        <end position="36"/>
    </location>
</feature>
<evidence type="ECO:0000256" key="1">
    <source>
        <dbReference type="ARBA" id="ARBA00022512"/>
    </source>
</evidence>
<dbReference type="InterPro" id="IPR019931">
    <property type="entry name" value="LPXTG_anchor"/>
</dbReference>
<gene>
    <name evidence="9" type="ORF">FB389_0378</name>
</gene>
<proteinExistence type="predicted"/>
<evidence type="ECO:0000256" key="6">
    <source>
        <dbReference type="SAM" id="Phobius"/>
    </source>
</evidence>
<evidence type="ECO:0000256" key="2">
    <source>
        <dbReference type="ARBA" id="ARBA00022525"/>
    </source>
</evidence>
<evidence type="ECO:0000256" key="5">
    <source>
        <dbReference type="SAM" id="MobiDB-lite"/>
    </source>
</evidence>
<evidence type="ECO:0000256" key="4">
    <source>
        <dbReference type="ARBA" id="ARBA00023088"/>
    </source>
</evidence>
<sequence>MSRTKPRVYLRSVWVGAAVTALAVGAPFAASQAATASNPPSNQVALPANTLSSPTFSSESTSTTGDRAAGFTLLAVGGLAMVTGAGVVGLKRRNAEPDSTFEVSAG</sequence>
<keyword evidence="1" id="KW-0134">Cell wall</keyword>
<feature type="transmembrane region" description="Helical" evidence="6">
    <location>
        <begin position="68"/>
        <end position="90"/>
    </location>
</feature>
<dbReference type="AlphaFoldDB" id="A0A542SM94"/>
<evidence type="ECO:0000313" key="10">
    <source>
        <dbReference type="Proteomes" id="UP000316181"/>
    </source>
</evidence>